<name>A0A9N8DLS7_9STRA</name>
<keyword evidence="3" id="KW-1185">Reference proteome</keyword>
<proteinExistence type="predicted"/>
<comment type="caution">
    <text evidence="2">The sequence shown here is derived from an EMBL/GenBank/DDBJ whole genome shotgun (WGS) entry which is preliminary data.</text>
</comment>
<sequence length="300" mass="32923">MKYQPRQQRAVSLVLLLAMASSSTAFMPPQPVQPRIPSVDRHSILLSKSMPDSHVLLHLSHGNNEANENWKALAQAAGDVARNVGSSVWDVIKKGGNKLKEFATNALLPAEPKSNDIFSNPTIVVDKEDENMFRGIFGQDIVVPSDSGRVVDQAALFLQHNEMAASLLGSSLQYGQPFSQSSSSTSINGRMSSSVQASFEVWGTQGQGVATATSIDGNLEYMDLEVNDRLYRLDINAPPMSTSNYYQATNPGIDPWSAVIYDDDEDDEDIVEVEVLEAVRSRSRYQGRVLDAEIVEKTFL</sequence>
<dbReference type="Proteomes" id="UP001153069">
    <property type="component" value="Unassembled WGS sequence"/>
</dbReference>
<evidence type="ECO:0000313" key="3">
    <source>
        <dbReference type="Proteomes" id="UP001153069"/>
    </source>
</evidence>
<organism evidence="2 3">
    <name type="scientific">Seminavis robusta</name>
    <dbReference type="NCBI Taxonomy" id="568900"/>
    <lineage>
        <taxon>Eukaryota</taxon>
        <taxon>Sar</taxon>
        <taxon>Stramenopiles</taxon>
        <taxon>Ochrophyta</taxon>
        <taxon>Bacillariophyta</taxon>
        <taxon>Bacillariophyceae</taxon>
        <taxon>Bacillariophycidae</taxon>
        <taxon>Naviculales</taxon>
        <taxon>Naviculaceae</taxon>
        <taxon>Seminavis</taxon>
    </lineage>
</organism>
<reference evidence="2" key="1">
    <citation type="submission" date="2020-06" db="EMBL/GenBank/DDBJ databases">
        <authorList>
            <consortium name="Plant Systems Biology data submission"/>
        </authorList>
    </citation>
    <scope>NUCLEOTIDE SEQUENCE</scope>
    <source>
        <strain evidence="2">D6</strain>
    </source>
</reference>
<accession>A0A9N8DLS7</accession>
<feature type="signal peptide" evidence="1">
    <location>
        <begin position="1"/>
        <end position="25"/>
    </location>
</feature>
<protein>
    <submittedName>
        <fullName evidence="2">Uncharacterized protein</fullName>
    </submittedName>
</protein>
<keyword evidence="1" id="KW-0732">Signal</keyword>
<dbReference type="AlphaFoldDB" id="A0A9N8DLS7"/>
<evidence type="ECO:0000256" key="1">
    <source>
        <dbReference type="SAM" id="SignalP"/>
    </source>
</evidence>
<feature type="chain" id="PRO_5040311743" evidence="1">
    <location>
        <begin position="26"/>
        <end position="300"/>
    </location>
</feature>
<dbReference type="EMBL" id="CAICTM010000229">
    <property type="protein sequence ID" value="CAB9505412.1"/>
    <property type="molecule type" value="Genomic_DNA"/>
</dbReference>
<evidence type="ECO:0000313" key="2">
    <source>
        <dbReference type="EMBL" id="CAB9505412.1"/>
    </source>
</evidence>
<gene>
    <name evidence="2" type="ORF">SEMRO_230_G093290.1</name>
</gene>